<sequence>MLWVDKYRPKTLDNLIVHDDVAQNLKKLGFYFCGHRLLSRIAPICCSNGPPGSGKKTLIMAILRQMFGPSADKVKVENKTWKIDAGTRTIDLELTTLSSTHHMELNPGDAGFQDRYIVQEIIKEMAKNRPIDTKGKKGFRGNAVEFLSFFLIAFEGKIHLLQMIFLFKPRGSASHRLACKLKFSQRELEEMDNEVFSNISICKAYALDEMGTWEMKEREWRRNSIKSRILRYSREEDREGLERPFSEEEVCEVLVRGDGFLCSSFTPMGLLRGA</sequence>
<proteinExistence type="predicted"/>
<name>A0A438I0T5_VITVI</name>
<dbReference type="Proteomes" id="UP000288805">
    <property type="component" value="Unassembled WGS sequence"/>
</dbReference>
<dbReference type="Gene3D" id="3.40.50.300">
    <property type="entry name" value="P-loop containing nucleotide triphosphate hydrolases"/>
    <property type="match status" value="1"/>
</dbReference>
<gene>
    <name evidence="2" type="primary">RFC3_8</name>
    <name evidence="2" type="ORF">CK203_036801</name>
</gene>
<dbReference type="AlphaFoldDB" id="A0A438I0T5"/>
<evidence type="ECO:0000256" key="1">
    <source>
        <dbReference type="ARBA" id="ARBA00022705"/>
    </source>
</evidence>
<organism evidence="2 3">
    <name type="scientific">Vitis vinifera</name>
    <name type="common">Grape</name>
    <dbReference type="NCBI Taxonomy" id="29760"/>
    <lineage>
        <taxon>Eukaryota</taxon>
        <taxon>Viridiplantae</taxon>
        <taxon>Streptophyta</taxon>
        <taxon>Embryophyta</taxon>
        <taxon>Tracheophyta</taxon>
        <taxon>Spermatophyta</taxon>
        <taxon>Magnoliopsida</taxon>
        <taxon>eudicotyledons</taxon>
        <taxon>Gunneridae</taxon>
        <taxon>Pentapetalae</taxon>
        <taxon>rosids</taxon>
        <taxon>Vitales</taxon>
        <taxon>Vitaceae</taxon>
        <taxon>Viteae</taxon>
        <taxon>Vitis</taxon>
    </lineage>
</organism>
<keyword evidence="1" id="KW-0235">DNA replication</keyword>
<comment type="caution">
    <text evidence="2">The sequence shown here is derived from an EMBL/GenBank/DDBJ whole genome shotgun (WGS) entry which is preliminary data.</text>
</comment>
<dbReference type="InterPro" id="IPR050238">
    <property type="entry name" value="DNA_Rep/Repair_Clamp_Loader"/>
</dbReference>
<reference evidence="2 3" key="1">
    <citation type="journal article" date="2018" name="PLoS Genet.">
        <title>Population sequencing reveals clonal diversity and ancestral inbreeding in the grapevine cultivar Chardonnay.</title>
        <authorList>
            <person name="Roach M.J."/>
            <person name="Johnson D.L."/>
            <person name="Bohlmann J."/>
            <person name="van Vuuren H.J."/>
            <person name="Jones S.J."/>
            <person name="Pretorius I.S."/>
            <person name="Schmidt S.A."/>
            <person name="Borneman A.R."/>
        </authorList>
    </citation>
    <scope>NUCLEOTIDE SEQUENCE [LARGE SCALE GENOMIC DNA]</scope>
    <source>
        <strain evidence="3">cv. Chardonnay</strain>
        <tissue evidence="2">Leaf</tissue>
    </source>
</reference>
<evidence type="ECO:0000313" key="2">
    <source>
        <dbReference type="EMBL" id="RVW90338.1"/>
    </source>
</evidence>
<dbReference type="SUPFAM" id="SSF52540">
    <property type="entry name" value="P-loop containing nucleoside triphosphate hydrolases"/>
    <property type="match status" value="1"/>
</dbReference>
<dbReference type="PANTHER" id="PTHR11669:SF1">
    <property type="entry name" value="REPLICATION FACTOR C SUBUNIT 3"/>
    <property type="match status" value="1"/>
</dbReference>
<dbReference type="PANTHER" id="PTHR11669">
    <property type="entry name" value="REPLICATION FACTOR C / DNA POLYMERASE III GAMMA-TAU SUBUNIT"/>
    <property type="match status" value="1"/>
</dbReference>
<dbReference type="InterPro" id="IPR027417">
    <property type="entry name" value="P-loop_NTPase"/>
</dbReference>
<dbReference type="EMBL" id="QGNW01000156">
    <property type="protein sequence ID" value="RVW90338.1"/>
    <property type="molecule type" value="Genomic_DNA"/>
</dbReference>
<protein>
    <submittedName>
        <fullName evidence="2">Replication factor C subunit 3</fullName>
    </submittedName>
</protein>
<accession>A0A438I0T5</accession>
<evidence type="ECO:0000313" key="3">
    <source>
        <dbReference type="Proteomes" id="UP000288805"/>
    </source>
</evidence>
<dbReference type="GO" id="GO:0006260">
    <property type="term" value="P:DNA replication"/>
    <property type="evidence" value="ECO:0007669"/>
    <property type="project" value="UniProtKB-KW"/>
</dbReference>